<name>D2NTQ3_ROTMD</name>
<reference evidence="4" key="1">
    <citation type="submission" date="2009-07" db="EMBL/GenBank/DDBJ databases">
        <title>Complete genome sequence of Rothia mucilaginosa DJ.</title>
        <authorList>
            <person name="Yamane K."/>
            <person name="Nambu T."/>
            <person name="Mashimo C."/>
            <person name="Sugimori C."/>
            <person name="Yamanaka T."/>
            <person name="Leung K."/>
            <person name="Fukushima H."/>
        </authorList>
    </citation>
    <scope>NUCLEOTIDE SEQUENCE [LARGE SCALE GENOMIC DNA]</scope>
    <source>
        <strain evidence="4">DY-18</strain>
    </source>
</reference>
<proteinExistence type="predicted"/>
<feature type="signal peptide" evidence="1">
    <location>
        <begin position="1"/>
        <end position="48"/>
    </location>
</feature>
<evidence type="ECO:0000256" key="1">
    <source>
        <dbReference type="SAM" id="SignalP"/>
    </source>
</evidence>
<evidence type="ECO:0000313" key="4">
    <source>
        <dbReference type="Proteomes" id="UP000001883"/>
    </source>
</evidence>
<dbReference type="InterPro" id="IPR001119">
    <property type="entry name" value="SLH_dom"/>
</dbReference>
<protein>
    <submittedName>
        <fullName evidence="3">Predicted exonuclease of the beta-lactamase fold involved in RNA processing</fullName>
    </submittedName>
</protein>
<gene>
    <name evidence="3" type="ordered locus">RMDY18_11970</name>
</gene>
<sequence length="621" mass="66337">MTPIKTDWITMSSLPNHMRFALPKNMAKSGCALTLAGAMLLPLSPAFAAPAATPVAAQAVAQGEVQGAQRLQVTSGTFDILKGGNVTVSGSGFSQDFVKGKSFRLYVVPKGESVAFPPHRPRDYPFYVQDVPASAFAADGTVNLTASIGANYLEANGSSFDVVLGYRDDAEDGWIPADEVRAELKVADVPAVDSPTLSYDASSVNASENTKVTVNGAGFQNISYNGSESLIVAVRAVDSATGKATGPALAQSEAKFTSYSAFFGQYMGYTNGRFSTVLDIPAGTLKSGSSYVVQTFEFNVPEDNDEANSQALSTQAFVPVNGENAKTAYPSVSLSTDKVDLSSSTTIRVKGKDFKVPAGATVNVLFSEAEADGNPTGEALDSITLSADRVATGAFETTVNVDGTKLDEDSRYAIFVTINYADGQRERIAADYLTLTGESANKKARERFADVPAAHANHKAVLWADDQKLIDPREKDWFGVNNDATRGDLTVALYRLAGSPKVDLPATSPYADVKTDDPNYAAYIWARQKGITFGWSDGKFHANASVSNATVAAFLYRFDGKKPVAVTEAPYTDVKVGSAFYREITWAKQQKLQVFPGSEYHPSALVSRGELAGFLMNYKVR</sequence>
<reference evidence="3 4" key="2">
    <citation type="journal article" date="2010" name="J Osaka Dent Univ">
        <title>Isolation and identification of Rothia mucilaginosa from persistent apical periodontitis lesions.</title>
        <authorList>
            <person name="Yamane K."/>
            <person name="Yoshida M."/>
            <person name="Fujihira T."/>
            <person name="Baba T."/>
            <person name="Tsuji N."/>
            <person name="Hayashi H."/>
            <person name="Sugimori C."/>
            <person name="Yamanaka T."/>
            <person name="Mashimo C."/>
            <person name="Nambu T."/>
            <person name="Kawai H."/>
            <person name="Fukushima H."/>
        </authorList>
    </citation>
    <scope>NUCLEOTIDE SEQUENCE [LARGE SCALE GENOMIC DNA]</scope>
    <source>
        <strain evidence="3 4">DY-18</strain>
    </source>
</reference>
<dbReference type="EMBL" id="AP011540">
    <property type="protein sequence ID" value="BAI65029.1"/>
    <property type="molecule type" value="Genomic_DNA"/>
</dbReference>
<feature type="chain" id="PRO_5003032952" evidence="1">
    <location>
        <begin position="49"/>
        <end position="621"/>
    </location>
</feature>
<accession>D2NTQ3</accession>
<organism evidence="3 4">
    <name type="scientific">Rothia mucilaginosa (strain DY-18)</name>
    <name type="common">Stomatococcus mucilaginosus</name>
    <dbReference type="NCBI Taxonomy" id="680646"/>
    <lineage>
        <taxon>Bacteria</taxon>
        <taxon>Bacillati</taxon>
        <taxon>Actinomycetota</taxon>
        <taxon>Actinomycetes</taxon>
        <taxon>Micrococcales</taxon>
        <taxon>Micrococcaceae</taxon>
        <taxon>Rothia</taxon>
    </lineage>
</organism>
<reference evidence="3 4" key="3">
    <citation type="journal article" date="2010" name="Sequencing">
        <title>Complete Genome Sequence of Rothia mucilaginosa DY-18: A Clinical Isolate with Dense Meshwork-Like Structures from a Persistent Apical Periodontitis Lesion.</title>
        <authorList>
            <person name="Yamane K."/>
            <person name="Nambu T."/>
            <person name="Yamanaka T."/>
            <person name="Mashimo C."/>
            <person name="Sugimori C."/>
            <person name="Leung K.-P."/>
            <person name="Fukushima H."/>
        </authorList>
    </citation>
    <scope>NUCLEOTIDE SEQUENCE [LARGE SCALE GENOMIC DNA]</scope>
    <source>
        <strain evidence="3 4">DY-18</strain>
    </source>
</reference>
<keyword evidence="3" id="KW-0378">Hydrolase</keyword>
<dbReference type="PROSITE" id="PS51272">
    <property type="entry name" value="SLH"/>
    <property type="match status" value="1"/>
</dbReference>
<evidence type="ECO:0000259" key="2">
    <source>
        <dbReference type="PROSITE" id="PS51272"/>
    </source>
</evidence>
<feature type="domain" description="SLH" evidence="2">
    <location>
        <begin position="506"/>
        <end position="569"/>
    </location>
</feature>
<dbReference type="Proteomes" id="UP000001883">
    <property type="component" value="Chromosome"/>
</dbReference>
<evidence type="ECO:0000313" key="3">
    <source>
        <dbReference type="EMBL" id="BAI65029.1"/>
    </source>
</evidence>
<dbReference type="STRING" id="680646.RMDY18_11970"/>
<dbReference type="HOGENOM" id="CLU_027867_0_0_11"/>
<keyword evidence="3" id="KW-0540">Nuclease</keyword>
<keyword evidence="1" id="KW-0732">Signal</keyword>
<keyword evidence="4" id="KW-1185">Reference proteome</keyword>
<dbReference type="KEGG" id="rmu:RMDY18_11970"/>
<keyword evidence="3" id="KW-0269">Exonuclease</keyword>
<dbReference type="AlphaFoldDB" id="D2NTQ3"/>
<dbReference type="eggNOG" id="COG3468">
    <property type="taxonomic scope" value="Bacteria"/>
</dbReference>
<dbReference type="GO" id="GO:0004527">
    <property type="term" value="F:exonuclease activity"/>
    <property type="evidence" value="ECO:0007669"/>
    <property type="project" value="UniProtKB-KW"/>
</dbReference>